<feature type="region of interest" description="Disordered" evidence="4">
    <location>
        <begin position="1"/>
        <end position="20"/>
    </location>
</feature>
<dbReference type="GO" id="GO:0006355">
    <property type="term" value="P:regulation of DNA-templated transcription"/>
    <property type="evidence" value="ECO:0007669"/>
    <property type="project" value="InterPro"/>
</dbReference>
<dbReference type="SMART" id="SM00862">
    <property type="entry name" value="Trans_reg_C"/>
    <property type="match status" value="1"/>
</dbReference>
<comment type="similarity">
    <text evidence="1">Belongs to the AfsR/DnrI/RedD regulatory family.</text>
</comment>
<dbReference type="GO" id="GO:0003677">
    <property type="term" value="F:DNA binding"/>
    <property type="evidence" value="ECO:0007669"/>
    <property type="project" value="UniProtKB-UniRule"/>
</dbReference>
<evidence type="ECO:0000259" key="5">
    <source>
        <dbReference type="PROSITE" id="PS51755"/>
    </source>
</evidence>
<evidence type="ECO:0000256" key="4">
    <source>
        <dbReference type="SAM" id="MobiDB-lite"/>
    </source>
</evidence>
<proteinExistence type="inferred from homology"/>
<keyword evidence="7" id="KW-1185">Reference proteome</keyword>
<dbReference type="Gene3D" id="1.25.40.10">
    <property type="entry name" value="Tetratricopeptide repeat domain"/>
    <property type="match status" value="2"/>
</dbReference>
<dbReference type="Pfam" id="PF13191">
    <property type="entry name" value="AAA_16"/>
    <property type="match status" value="1"/>
</dbReference>
<dbReference type="Gene3D" id="3.40.50.300">
    <property type="entry name" value="P-loop containing nucleotide triphosphate hydrolases"/>
    <property type="match status" value="1"/>
</dbReference>
<dbReference type="Pfam" id="PF25872">
    <property type="entry name" value="HTH_77"/>
    <property type="match status" value="1"/>
</dbReference>
<name>A0A7K3MD89_9ACTN</name>
<keyword evidence="2 3" id="KW-0238">DNA-binding</keyword>
<dbReference type="EMBL" id="WLZY01000011">
    <property type="protein sequence ID" value="NDL60368.1"/>
    <property type="molecule type" value="Genomic_DNA"/>
</dbReference>
<evidence type="ECO:0000256" key="1">
    <source>
        <dbReference type="ARBA" id="ARBA00005820"/>
    </source>
</evidence>
<dbReference type="SUPFAM" id="SSF46894">
    <property type="entry name" value="C-terminal effector domain of the bipartite response regulators"/>
    <property type="match status" value="1"/>
</dbReference>
<dbReference type="SUPFAM" id="SSF52540">
    <property type="entry name" value="P-loop containing nucleoside triphosphate hydrolases"/>
    <property type="match status" value="1"/>
</dbReference>
<dbReference type="InterPro" id="IPR027417">
    <property type="entry name" value="P-loop_NTPase"/>
</dbReference>
<dbReference type="InterPro" id="IPR001867">
    <property type="entry name" value="OmpR/PhoB-type_DNA-bd"/>
</dbReference>
<dbReference type="AlphaFoldDB" id="A0A7K3MD89"/>
<dbReference type="SUPFAM" id="SSF48452">
    <property type="entry name" value="TPR-like"/>
    <property type="match status" value="2"/>
</dbReference>
<evidence type="ECO:0000313" key="6">
    <source>
        <dbReference type="EMBL" id="NDL60368.1"/>
    </source>
</evidence>
<dbReference type="PANTHER" id="PTHR47691">
    <property type="entry name" value="REGULATOR-RELATED"/>
    <property type="match status" value="1"/>
</dbReference>
<reference evidence="6 7" key="1">
    <citation type="submission" date="2019-11" db="EMBL/GenBank/DDBJ databases">
        <authorList>
            <person name="Li X.-J."/>
            <person name="Feng X.-M."/>
        </authorList>
    </citation>
    <scope>NUCLEOTIDE SEQUENCE [LARGE SCALE GENOMIC DNA]</scope>
    <source>
        <strain evidence="6 7">XMNu-373</strain>
    </source>
</reference>
<dbReference type="CDD" id="cd15831">
    <property type="entry name" value="BTAD"/>
    <property type="match status" value="1"/>
</dbReference>
<dbReference type="GO" id="GO:0000160">
    <property type="term" value="P:phosphorelay signal transduction system"/>
    <property type="evidence" value="ECO:0007669"/>
    <property type="project" value="InterPro"/>
</dbReference>
<dbReference type="SMART" id="SM01043">
    <property type="entry name" value="BTAD"/>
    <property type="match status" value="1"/>
</dbReference>
<dbReference type="Pfam" id="PF03704">
    <property type="entry name" value="BTAD"/>
    <property type="match status" value="1"/>
</dbReference>
<dbReference type="InterPro" id="IPR016032">
    <property type="entry name" value="Sig_transdc_resp-reg_C-effctor"/>
</dbReference>
<accession>A0A7K3MD89</accession>
<gene>
    <name evidence="6" type="ORF">F7O44_25150</name>
</gene>
<feature type="DNA-binding region" description="OmpR/PhoB-type" evidence="3">
    <location>
        <begin position="42"/>
        <end position="141"/>
    </location>
</feature>
<dbReference type="Proteomes" id="UP000460435">
    <property type="component" value="Unassembled WGS sequence"/>
</dbReference>
<dbReference type="InterPro" id="IPR011990">
    <property type="entry name" value="TPR-like_helical_dom_sf"/>
</dbReference>
<dbReference type="PRINTS" id="PR00364">
    <property type="entry name" value="DISEASERSIST"/>
</dbReference>
<comment type="caution">
    <text evidence="6">The sequence shown here is derived from an EMBL/GenBank/DDBJ whole genome shotgun (WGS) entry which is preliminary data.</text>
</comment>
<evidence type="ECO:0000313" key="7">
    <source>
        <dbReference type="Proteomes" id="UP000460435"/>
    </source>
</evidence>
<dbReference type="InterPro" id="IPR005158">
    <property type="entry name" value="BTAD"/>
</dbReference>
<evidence type="ECO:0000256" key="2">
    <source>
        <dbReference type="ARBA" id="ARBA00023125"/>
    </source>
</evidence>
<feature type="domain" description="OmpR/PhoB-type" evidence="5">
    <location>
        <begin position="42"/>
        <end position="141"/>
    </location>
</feature>
<dbReference type="PANTHER" id="PTHR47691:SF3">
    <property type="entry name" value="HTH-TYPE TRANSCRIPTIONAL REGULATOR RV0890C-RELATED"/>
    <property type="match status" value="1"/>
</dbReference>
<dbReference type="Gene3D" id="1.10.10.10">
    <property type="entry name" value="Winged helix-like DNA-binding domain superfamily/Winged helix DNA-binding domain"/>
    <property type="match status" value="2"/>
</dbReference>
<dbReference type="InterPro" id="IPR058852">
    <property type="entry name" value="HTH_77"/>
</dbReference>
<protein>
    <submittedName>
        <fullName evidence="6">AAA family ATPase</fullName>
    </submittedName>
</protein>
<evidence type="ECO:0000256" key="3">
    <source>
        <dbReference type="PROSITE-ProRule" id="PRU01091"/>
    </source>
</evidence>
<dbReference type="InterPro" id="IPR036388">
    <property type="entry name" value="WH-like_DNA-bd_sf"/>
</dbReference>
<organism evidence="6 7">
    <name type="scientific">Phytoactinopolyspora mesophila</name>
    <dbReference type="NCBI Taxonomy" id="2650750"/>
    <lineage>
        <taxon>Bacteria</taxon>
        <taxon>Bacillati</taxon>
        <taxon>Actinomycetota</taxon>
        <taxon>Actinomycetes</taxon>
        <taxon>Jiangellales</taxon>
        <taxon>Jiangellaceae</taxon>
        <taxon>Phytoactinopolyspora</taxon>
    </lineage>
</organism>
<dbReference type="InterPro" id="IPR041664">
    <property type="entry name" value="AAA_16"/>
</dbReference>
<sequence>MRECRSSIGAVQPGHSRPGALGRRRRVLRRSLVSHPEPAGAAAGLRVAVDIRVLGEFSVSIGGDAVRLTGRRGRGLFALLASRPGQPVSTAEVLRQVWDADAPESPGESARNTVQARVSALRRAVGPDLLRAVETGYVLDLPPDAVDAVRFERAVRRAREFRAAMSMDDSSVAYADALGQWRGERAYAGLRYVPALAKEADRLAELRLQVLQESLALEIERGRYDEVAATLVDATSRHPGVEELWALRMLGLYGQGRQAEASEIYVEARRQLREQFGLDPSPRLRELESMILHQKDPRSAGLRILGPARIARPATSFVGRQEDLDQVAALVSGARLVSLTGPGGVGKTRLAMEAAQALVDTCAAVAAHGVTVVDLIEYRRSDDLAGAVLEALGPVVPSSRSVATSTQARRSLDMLCDVLADRRLLLILDNCEHLIDDIAALTSALLARTTATHVLTTSREALNVPGESVYVVDPLDDDPAVRLFLDRVRATQPDLHVDDVRMRTVTTMCRQLDRLPLAMELAAVRIRALGIDEVARLLDDRVGLLNHGARTAAARHRTLEAVIDWSYDLLDERDRRVFEVLSVFRGSFAVRHARQVCVRVGSTEAQVMDSIERLVSRSMVQAETGPDGGPRFRLLETMRAYAAERLRASGREQGAVLAHAQVYVELVRKQMQVLKTERQASAVAALMSEDPNIRAAHNNAVQRRFGALAQEFVGALGYVAWMREGRAPDWGMVVRSLDLPARDVEIRLRALAWATHLGSVFGHAEEAVHYGEMAARLAAAHPECPLPEVGFALLARAHALHRLGRWDEGDAVLREAREVSAVDGDQWTRAGCAMVRGLGALVRGWLAEADEQFIEAANRYRACPDRWGQQRAALRRAIVGGAQGDHAGAAQLLTEALAFLDELELPEAAVPARVALARATLFAGDVETARGMVETLERGGIIGRFSEVGGRVLQCRAVLAEHDGAVDDAVELHLGAARRLLDAGLSAEAIESLARVVLLAGPTSSAGSSAVQEAAAVAEGSADPRVQATACDVRGLVDDDADAALQQAEARAIRAQHGLAMPALLVARPWVPG</sequence>
<dbReference type="PROSITE" id="PS51755">
    <property type="entry name" value="OMPR_PHOB"/>
    <property type="match status" value="1"/>
</dbReference>